<dbReference type="RefSeq" id="WP_008621255.1">
    <property type="nucleotide sequence ID" value="NZ_AONQ01000084.1"/>
</dbReference>
<protein>
    <submittedName>
        <fullName evidence="1">Uncharacterized protein</fullName>
    </submittedName>
</protein>
<organism evidence="1 2">
    <name type="scientific">Paramagnetospirillum caucaseum</name>
    <dbReference type="NCBI Taxonomy" id="1244869"/>
    <lineage>
        <taxon>Bacteria</taxon>
        <taxon>Pseudomonadati</taxon>
        <taxon>Pseudomonadota</taxon>
        <taxon>Alphaproteobacteria</taxon>
        <taxon>Rhodospirillales</taxon>
        <taxon>Magnetospirillaceae</taxon>
        <taxon>Paramagnetospirillum</taxon>
    </lineage>
</organism>
<dbReference type="eggNOG" id="ENOG5032Y8M">
    <property type="taxonomic scope" value="Bacteria"/>
</dbReference>
<accession>M2Z1C7</accession>
<sequence>MSLSTVSSYQLPGLPDSLVPALSSENAVTAAEASKVANSPDAKQLSMFAEGDEEPSFLDFLDVINPLQHIPLVNNLYREITGDKIGVAARLVGGTLFGGPLGLLASAANCVLEESTGHDVGGHVLALFRDDDPAATGTGTALASAEEKAPAPVAQAARMDASMPQQSQVLAAAAEPQAADAKPAEPKVDEAAQAKPLIMSDLVGGDVRSPTATVQPAAVPVAAAAPQPATDAAAQVAAAANRPMPLGREPRLMPIPGRTTPLATQAPPAIGTTISSTGYRSNAPVAGHRPSAQRAASAAMAQQMVAAQAEGSAAPAGGVQQAQTGDWFSASMMQAMDKYEKSARLGQPSPGTVTQQQ</sequence>
<reference evidence="1 2" key="1">
    <citation type="journal article" date="2014" name="Genome Announc.">
        <title>Draft Genome Sequence of Magnetospirillum sp. Strain SO-1, a Freshwater Magnetotactic Bacterium Isolated from the Ol'khovka River, Russia.</title>
        <authorList>
            <person name="Grouzdev D.S."/>
            <person name="Dziuba M.V."/>
            <person name="Sukhacheva M.S."/>
            <person name="Mardanov A.V."/>
            <person name="Beletskiy A.V."/>
            <person name="Kuznetsov B.B."/>
            <person name="Skryabin K.G."/>
        </authorList>
    </citation>
    <scope>NUCLEOTIDE SEQUENCE [LARGE SCALE GENOMIC DNA]</scope>
    <source>
        <strain evidence="1 2">SO-1</strain>
    </source>
</reference>
<dbReference type="OrthoDB" id="5769175at2"/>
<evidence type="ECO:0000313" key="2">
    <source>
        <dbReference type="Proteomes" id="UP000011744"/>
    </source>
</evidence>
<name>M2Z1C7_9PROT</name>
<dbReference type="AlphaFoldDB" id="M2Z1C7"/>
<gene>
    <name evidence="1" type="ORF">H261_20245</name>
</gene>
<dbReference type="PATRIC" id="fig|1244869.3.peg.4026"/>
<dbReference type="STRING" id="1244869.H261_20245"/>
<dbReference type="Proteomes" id="UP000011744">
    <property type="component" value="Unassembled WGS sequence"/>
</dbReference>
<comment type="caution">
    <text evidence="1">The sequence shown here is derived from an EMBL/GenBank/DDBJ whole genome shotgun (WGS) entry which is preliminary data.</text>
</comment>
<dbReference type="EMBL" id="AONQ01000084">
    <property type="protein sequence ID" value="EME68070.1"/>
    <property type="molecule type" value="Genomic_DNA"/>
</dbReference>
<keyword evidence="2" id="KW-1185">Reference proteome</keyword>
<proteinExistence type="predicted"/>
<evidence type="ECO:0000313" key="1">
    <source>
        <dbReference type="EMBL" id="EME68070.1"/>
    </source>
</evidence>